<dbReference type="EMBL" id="UINC01062869">
    <property type="protein sequence ID" value="SVB89899.1"/>
    <property type="molecule type" value="Genomic_DNA"/>
</dbReference>
<keyword evidence="1" id="KW-0560">Oxidoreductase</keyword>
<proteinExistence type="predicted"/>
<protein>
    <recommendedName>
        <fullName evidence="3">Selenoprotein B glycine/betaine/sarcosine/D-proline reductase</fullName>
    </recommendedName>
</protein>
<dbReference type="InterPro" id="IPR010187">
    <property type="entry name" value="Various_sel_PB"/>
</dbReference>
<evidence type="ECO:0008006" key="3">
    <source>
        <dbReference type="Google" id="ProtNLM"/>
    </source>
</evidence>
<evidence type="ECO:0000256" key="1">
    <source>
        <dbReference type="ARBA" id="ARBA00023002"/>
    </source>
</evidence>
<organism evidence="2">
    <name type="scientific">marine metagenome</name>
    <dbReference type="NCBI Taxonomy" id="408172"/>
    <lineage>
        <taxon>unclassified sequences</taxon>
        <taxon>metagenomes</taxon>
        <taxon>ecological metagenomes</taxon>
    </lineage>
</organism>
<gene>
    <name evidence="2" type="ORF">METZ01_LOCUS242753</name>
</gene>
<dbReference type="GO" id="GO:0050485">
    <property type="term" value="F:oxidoreductase activity, acting on X-H and Y-H to form an X-Y bond, with a disulfide as acceptor"/>
    <property type="evidence" value="ECO:0007669"/>
    <property type="project" value="InterPro"/>
</dbReference>
<reference evidence="2" key="1">
    <citation type="submission" date="2018-05" db="EMBL/GenBank/DDBJ databases">
        <authorList>
            <person name="Lanie J.A."/>
            <person name="Ng W.-L."/>
            <person name="Kazmierczak K.M."/>
            <person name="Andrzejewski T.M."/>
            <person name="Davidsen T.M."/>
            <person name="Wayne K.J."/>
            <person name="Tettelin H."/>
            <person name="Glass J.I."/>
            <person name="Rusch D."/>
            <person name="Podicherti R."/>
            <person name="Tsui H.-C.T."/>
            <person name="Winkler M.E."/>
        </authorList>
    </citation>
    <scope>NUCLEOTIDE SEQUENCE</scope>
</reference>
<name>A0A382HRV8_9ZZZZ</name>
<dbReference type="Pfam" id="PF07355">
    <property type="entry name" value="GRDB"/>
    <property type="match status" value="1"/>
</dbReference>
<sequence>MARLDDIPGGEREMLKRMVMPVFGATPFVKGKPLPERRVSILSTAGLQKRDDKVFLRGEASYRIIPDDTAQEDLLMSHNSVNFDRSGFQQDLNVCFPLQRLHELADEGFIGSVADYHYTVLGSVPPDQNEDTARQIAGLMKREGVDSVLLIPI</sequence>
<evidence type="ECO:0000313" key="2">
    <source>
        <dbReference type="EMBL" id="SVB89899.1"/>
    </source>
</evidence>
<accession>A0A382HRV8</accession>
<dbReference type="AlphaFoldDB" id="A0A382HRV8"/>